<dbReference type="PANTHER" id="PTHR44324:SF4">
    <property type="entry name" value="WD40 REPEAT DOMAIN 95"/>
    <property type="match status" value="1"/>
</dbReference>
<name>A0A024U115_9STRA</name>
<sequence length="1576" mass="174121">MLMSARDVADAHVLLSNSNAVVHVATSRPRGHTSSMVDLYCLLFNAQGQLIEHVSHSPASNDGAITQEPRHQHGHDQKFVVALHRVNYGIDVIGFILSHSEDTISDQSRPLDECAVQCTLHSSNVDAILSHGQGDVLCEHAHSPHDAASGGLFRNAIMVCKLYRDTRQRSQWIFHPICEGMTCASHCIVGLTRCAQLHLVDIIPDIDIPNVTSLRSIQGICSALTSGEFLAFENQFPAGGYNKHAFARCLGEGMVRARPELRSEKHVAALLALLYEMFDQIDINGDGHVDWEEFTSFCIALGMISTKQSQVVQGKGVEYSYKQHPCHGKTFPYHITRIKSFDAIRKVAVLEHMSPNISMFDSDGHFLHDMTSIAKTSVMKDGGVYVIDVDHVPAKNCLVVSSSDRTITVWGIVNAVKGQYIQSGKIVVHDMMMVVKWCPMLKLCMTSSTKSTALWNVDTCKVEARLAHHADLVTDIVEIPAARLFATCSFDHNVAVWEADRMKVLFELTGHTQAVMHVDANGNVLVTCGFEHHARVWSIATRKHLVMLTGHHCALLDVKLIRHHAAKLDCVTGDMSGHFKIWDISRCIVDASRDAAVVLHTYTVHVVGSMAPVFHSFAVVPDRKRPTELVEVWAGNFQVVRLVPEMVASVHSPLQYVLYNQVSHTFTASIAGRITVWSGKSGTIIHEPIAITAADVCGLCFDLPRQRKLFVATSDGCVSMYNPITGALMDSAQLHDGEILTLLYCERTNCLITNGADDSLSICSDVQGQGQLDPMRTIDNVHRYGGMSRARPEQTIGSVPMSSCAYSSEHGLIATGDTNGHIRVHDFQRLSLIFRCEGHKGEVTCLSFHRQCCVLFAGDAAGDILVWQVLNVTSVSKCLMRLSYTSAAPTSLPTFVTDHALPPAVSPCGISSICVTEDSAHSFASIVAADDVGHVHCWSLRSIRQHTRGVMKIHFDPLPETMIAYARGGYNPNLRISRRQSVMAPSAAEHSREPRQKYHRGRTSSPRVSDAMSWKAHDSKILQVHPLQFPGFFYSYDDGGVRLWDTEGGCLGTLQRRFEEAESQPMQWQYRSSVLLVDNSTTIKQHAVDILKAVADDGDPADSLNADDAAALETQDVTGYLNEHASRTPRTMRRHQSLANAMEKVKAVKIEDPGLGAVLDGLRIKAEHDRAFSRLSVKAGIQDNMFTQDEAYMLESVGRDALQRRNYETILFPPLLLTTAQIKKAYAKAFSSPPCKDDAPSGVDDLPMLRTCDNFAVEVAARRLKQSTGPQASRHQLSIEPSAFLKLHLKTDTPTKKKPKRRAESKKPPHAAQHAIAMETFVAKTPDKAVGVLPRLSSRSFGMQKSASMPALHVQAEASRQDADDDDDGSWRDHVPADTNGCDGGGMQTSRQDAHVEIRPEVKQNILRKMTLCESMRHESRVKKPAVSRMKMEAKRRPPIDPVEWAKAGKNPFGPHYSVREVLEFGETLLRFDKDLSGDIDTDEWMKIMTAFMPKAHDADVAVAKELFATVDANEDGLISLNELLHIVFLQATREQLLLMEELIRRTSRGNEPDDSPTGPPPALVDPPSDEDVEPE</sequence>
<gene>
    <name evidence="6" type="ORF">H310_07942</name>
</gene>
<dbReference type="SMART" id="SM00054">
    <property type="entry name" value="EFh"/>
    <property type="match status" value="3"/>
</dbReference>
<evidence type="ECO:0000259" key="5">
    <source>
        <dbReference type="PROSITE" id="PS50222"/>
    </source>
</evidence>
<organism evidence="6">
    <name type="scientific">Aphanomyces invadans</name>
    <dbReference type="NCBI Taxonomy" id="157072"/>
    <lineage>
        <taxon>Eukaryota</taxon>
        <taxon>Sar</taxon>
        <taxon>Stramenopiles</taxon>
        <taxon>Oomycota</taxon>
        <taxon>Saprolegniomycetes</taxon>
        <taxon>Saprolegniales</taxon>
        <taxon>Verrucalvaceae</taxon>
        <taxon>Aphanomyces</taxon>
    </lineage>
</organism>
<dbReference type="Gene3D" id="2.130.10.10">
    <property type="entry name" value="YVTN repeat-like/Quinoprotein amine dehydrogenase"/>
    <property type="match status" value="3"/>
</dbReference>
<dbReference type="STRING" id="157072.A0A024U115"/>
<dbReference type="SUPFAM" id="SSF47473">
    <property type="entry name" value="EF-hand"/>
    <property type="match status" value="1"/>
</dbReference>
<reference evidence="6" key="1">
    <citation type="submission" date="2013-12" db="EMBL/GenBank/DDBJ databases">
        <title>The Genome Sequence of Aphanomyces invadans NJM9701.</title>
        <authorList>
            <consortium name="The Broad Institute Genomics Platform"/>
            <person name="Russ C."/>
            <person name="Tyler B."/>
            <person name="van West P."/>
            <person name="Dieguez-Uribeondo J."/>
            <person name="Young S.K."/>
            <person name="Zeng Q."/>
            <person name="Gargeya S."/>
            <person name="Fitzgerald M."/>
            <person name="Abouelleil A."/>
            <person name="Alvarado L."/>
            <person name="Chapman S.B."/>
            <person name="Gainer-Dewar J."/>
            <person name="Goldberg J."/>
            <person name="Griggs A."/>
            <person name="Gujja S."/>
            <person name="Hansen M."/>
            <person name="Howarth C."/>
            <person name="Imamovic A."/>
            <person name="Ireland A."/>
            <person name="Larimer J."/>
            <person name="McCowan C."/>
            <person name="Murphy C."/>
            <person name="Pearson M."/>
            <person name="Poon T.W."/>
            <person name="Priest M."/>
            <person name="Roberts A."/>
            <person name="Saif S."/>
            <person name="Shea T."/>
            <person name="Sykes S."/>
            <person name="Wortman J."/>
            <person name="Nusbaum C."/>
            <person name="Birren B."/>
        </authorList>
    </citation>
    <scope>NUCLEOTIDE SEQUENCE [LARGE SCALE GENOMIC DNA]</scope>
    <source>
        <strain evidence="6">NJM9701</strain>
    </source>
</reference>
<dbReference type="EMBL" id="KI913966">
    <property type="protein sequence ID" value="ETV99913.1"/>
    <property type="molecule type" value="Genomic_DNA"/>
</dbReference>
<feature type="region of interest" description="Disordered" evidence="4">
    <location>
        <begin position="1546"/>
        <end position="1576"/>
    </location>
</feature>
<dbReference type="InterPro" id="IPR002048">
    <property type="entry name" value="EF_hand_dom"/>
</dbReference>
<dbReference type="PROSITE" id="PS00018">
    <property type="entry name" value="EF_HAND_1"/>
    <property type="match status" value="2"/>
</dbReference>
<feature type="region of interest" description="Disordered" evidence="4">
    <location>
        <begin position="981"/>
        <end position="1007"/>
    </location>
</feature>
<feature type="region of interest" description="Disordered" evidence="4">
    <location>
        <begin position="1283"/>
        <end position="1312"/>
    </location>
</feature>
<dbReference type="GeneID" id="20084992"/>
<feature type="repeat" description="WD" evidence="3">
    <location>
        <begin position="836"/>
        <end position="877"/>
    </location>
</feature>
<evidence type="ECO:0000256" key="2">
    <source>
        <dbReference type="ARBA" id="ARBA00022837"/>
    </source>
</evidence>
<dbReference type="InterPro" id="IPR051242">
    <property type="entry name" value="WD-EF-hand_domain"/>
</dbReference>
<dbReference type="Pfam" id="PF00400">
    <property type="entry name" value="WD40"/>
    <property type="match status" value="3"/>
</dbReference>
<feature type="region of interest" description="Disordered" evidence="4">
    <location>
        <begin position="1343"/>
        <end position="1393"/>
    </location>
</feature>
<dbReference type="Gene3D" id="2.60.60.30">
    <property type="entry name" value="sav2460 like domains"/>
    <property type="match status" value="1"/>
</dbReference>
<feature type="domain" description="EF-hand" evidence="5">
    <location>
        <begin position="1499"/>
        <end position="1534"/>
    </location>
</feature>
<feature type="repeat" description="WD" evidence="3">
    <location>
        <begin position="508"/>
        <end position="547"/>
    </location>
</feature>
<dbReference type="InterPro" id="IPR001680">
    <property type="entry name" value="WD40_rpt"/>
</dbReference>
<dbReference type="RefSeq" id="XP_008871689.1">
    <property type="nucleotide sequence ID" value="XM_008873467.1"/>
</dbReference>
<dbReference type="Pfam" id="PF13202">
    <property type="entry name" value="EF-hand_5"/>
    <property type="match status" value="2"/>
</dbReference>
<dbReference type="PROSITE" id="PS50222">
    <property type="entry name" value="EF_HAND_2"/>
    <property type="match status" value="3"/>
</dbReference>
<dbReference type="SMART" id="SM00320">
    <property type="entry name" value="WD40"/>
    <property type="match status" value="9"/>
</dbReference>
<dbReference type="SUPFAM" id="SSF50978">
    <property type="entry name" value="WD40 repeat-like"/>
    <property type="match status" value="2"/>
</dbReference>
<dbReference type="OrthoDB" id="189968at2759"/>
<dbReference type="PROSITE" id="PS50082">
    <property type="entry name" value="WD_REPEATS_2"/>
    <property type="match status" value="3"/>
</dbReference>
<dbReference type="Gene3D" id="1.10.238.10">
    <property type="entry name" value="EF-hand"/>
    <property type="match status" value="2"/>
</dbReference>
<dbReference type="InterPro" id="IPR018247">
    <property type="entry name" value="EF_Hand_1_Ca_BS"/>
</dbReference>
<dbReference type="PANTHER" id="PTHR44324">
    <property type="entry name" value="WD40 REPEAT DOMAIN 95"/>
    <property type="match status" value="1"/>
</dbReference>
<evidence type="ECO:0000256" key="3">
    <source>
        <dbReference type="PROSITE-ProRule" id="PRU00221"/>
    </source>
</evidence>
<evidence type="ECO:0000313" key="6">
    <source>
        <dbReference type="EMBL" id="ETV99913.1"/>
    </source>
</evidence>
<feature type="domain" description="EF-hand" evidence="5">
    <location>
        <begin position="1460"/>
        <end position="1495"/>
    </location>
</feature>
<dbReference type="InterPro" id="IPR011992">
    <property type="entry name" value="EF-hand-dom_pair"/>
</dbReference>
<protein>
    <recommendedName>
        <fullName evidence="5">EF-hand domain-containing protein</fullName>
    </recommendedName>
</protein>
<keyword evidence="3" id="KW-0853">WD repeat</keyword>
<keyword evidence="2" id="KW-0106">Calcium</keyword>
<feature type="repeat" description="WD" evidence="3">
    <location>
        <begin position="466"/>
        <end position="507"/>
    </location>
</feature>
<keyword evidence="1" id="KW-0677">Repeat</keyword>
<accession>A0A024U115</accession>
<evidence type="ECO:0000256" key="4">
    <source>
        <dbReference type="SAM" id="MobiDB-lite"/>
    </source>
</evidence>
<proteinExistence type="predicted"/>
<dbReference type="VEuPathDB" id="FungiDB:H310_07942"/>
<dbReference type="eggNOG" id="KOG0266">
    <property type="taxonomic scope" value="Eukaryota"/>
</dbReference>
<dbReference type="CDD" id="cd00051">
    <property type="entry name" value="EFh"/>
    <property type="match status" value="1"/>
</dbReference>
<evidence type="ECO:0000256" key="1">
    <source>
        <dbReference type="ARBA" id="ARBA00022737"/>
    </source>
</evidence>
<feature type="domain" description="EF-hand" evidence="5">
    <location>
        <begin position="269"/>
        <end position="304"/>
    </location>
</feature>
<dbReference type="InterPro" id="IPR036322">
    <property type="entry name" value="WD40_repeat_dom_sf"/>
</dbReference>
<dbReference type="InterPro" id="IPR015943">
    <property type="entry name" value="WD40/YVTN_repeat-like_dom_sf"/>
</dbReference>
<dbReference type="GO" id="GO:0005509">
    <property type="term" value="F:calcium ion binding"/>
    <property type="evidence" value="ECO:0007669"/>
    <property type="project" value="InterPro"/>
</dbReference>